<reference evidence="1 2" key="1">
    <citation type="submission" date="2020-03" db="EMBL/GenBank/DDBJ databases">
        <title>Genomic Encyclopedia of Type Strains, Phase IV (KMG-IV): sequencing the most valuable type-strain genomes for metagenomic binning, comparative biology and taxonomic classification.</title>
        <authorList>
            <person name="Goeker M."/>
        </authorList>
    </citation>
    <scope>NUCLEOTIDE SEQUENCE [LARGE SCALE GENOMIC DNA]</scope>
    <source>
        <strain evidence="1 2">DSM 24233</strain>
    </source>
</reference>
<evidence type="ECO:0000313" key="1">
    <source>
        <dbReference type="EMBL" id="NJB66499.1"/>
    </source>
</evidence>
<dbReference type="InterPro" id="IPR036390">
    <property type="entry name" value="WH_DNA-bd_sf"/>
</dbReference>
<dbReference type="EMBL" id="JAATJA010000001">
    <property type="protein sequence ID" value="NJB66499.1"/>
    <property type="molecule type" value="Genomic_DNA"/>
</dbReference>
<evidence type="ECO:0000313" key="2">
    <source>
        <dbReference type="Proteomes" id="UP000580856"/>
    </source>
</evidence>
<sequence>MFNMKPPFRMMIASNLTDGHPRNSLELMDELRPLYGTERQFTREVVESHLQSLKAVGIVRDDEAEVDADGRLLVRYAITDFGRDKLRSSL</sequence>
<organism evidence="1 2">
    <name type="scientific">Desulfobaculum xiamenense</name>
    <dbReference type="NCBI Taxonomy" id="995050"/>
    <lineage>
        <taxon>Bacteria</taxon>
        <taxon>Pseudomonadati</taxon>
        <taxon>Thermodesulfobacteriota</taxon>
        <taxon>Desulfovibrionia</taxon>
        <taxon>Desulfovibrionales</taxon>
        <taxon>Desulfovibrionaceae</taxon>
        <taxon>Desulfobaculum</taxon>
    </lineage>
</organism>
<accession>A0A846QP66</accession>
<comment type="caution">
    <text evidence="1">The sequence shown here is derived from an EMBL/GenBank/DDBJ whole genome shotgun (WGS) entry which is preliminary data.</text>
</comment>
<gene>
    <name evidence="1" type="ORF">GGQ74_000139</name>
</gene>
<protein>
    <submittedName>
        <fullName evidence="1">DNA-binding PadR family transcriptional regulator</fullName>
    </submittedName>
</protein>
<dbReference type="RefSeq" id="WP_167939632.1">
    <property type="nucleotide sequence ID" value="NZ_JAATJA010000001.1"/>
</dbReference>
<dbReference type="Proteomes" id="UP000580856">
    <property type="component" value="Unassembled WGS sequence"/>
</dbReference>
<proteinExistence type="predicted"/>
<dbReference type="SUPFAM" id="SSF46785">
    <property type="entry name" value="Winged helix' DNA-binding domain"/>
    <property type="match status" value="1"/>
</dbReference>
<name>A0A846QP66_9BACT</name>
<dbReference type="GO" id="GO:0003677">
    <property type="term" value="F:DNA binding"/>
    <property type="evidence" value="ECO:0007669"/>
    <property type="project" value="UniProtKB-KW"/>
</dbReference>
<keyword evidence="2" id="KW-1185">Reference proteome</keyword>
<keyword evidence="1" id="KW-0238">DNA-binding</keyword>
<dbReference type="AlphaFoldDB" id="A0A846QP66"/>